<evidence type="ECO:0000259" key="3">
    <source>
        <dbReference type="Pfam" id="PF01926"/>
    </source>
</evidence>
<name>A0A078J808_BRANA</name>
<keyword evidence="5" id="KW-1185">Reference proteome</keyword>
<keyword evidence="2" id="KW-0472">Membrane</keyword>
<dbReference type="Gene3D" id="6.10.140.1070">
    <property type="match status" value="1"/>
</dbReference>
<accession>A0A078J808</accession>
<dbReference type="Pfam" id="PF01926">
    <property type="entry name" value="MMR_HSR1"/>
    <property type="match status" value="1"/>
</dbReference>
<dbReference type="GO" id="GO:0003682">
    <property type="term" value="F:chromatin binding"/>
    <property type="evidence" value="ECO:0000318"/>
    <property type="project" value="GO_Central"/>
</dbReference>
<dbReference type="InterPro" id="IPR006073">
    <property type="entry name" value="GTP-bd"/>
</dbReference>
<feature type="domain" description="G" evidence="3">
    <location>
        <begin position="53"/>
        <end position="79"/>
    </location>
</feature>
<dbReference type="GO" id="GO:0006338">
    <property type="term" value="P:chromatin remodeling"/>
    <property type="evidence" value="ECO:0000318"/>
    <property type="project" value="GO_Central"/>
</dbReference>
<organism evidence="4 5">
    <name type="scientific">Brassica napus</name>
    <name type="common">Rape</name>
    <dbReference type="NCBI Taxonomy" id="3708"/>
    <lineage>
        <taxon>Eukaryota</taxon>
        <taxon>Viridiplantae</taxon>
        <taxon>Streptophyta</taxon>
        <taxon>Embryophyta</taxon>
        <taxon>Tracheophyta</taxon>
        <taxon>Spermatophyta</taxon>
        <taxon>Magnoliopsida</taxon>
        <taxon>eudicotyledons</taxon>
        <taxon>Gunneridae</taxon>
        <taxon>Pentapetalae</taxon>
        <taxon>rosids</taxon>
        <taxon>malvids</taxon>
        <taxon>Brassicales</taxon>
        <taxon>Brassicaceae</taxon>
        <taxon>Brassiceae</taxon>
        <taxon>Brassica</taxon>
    </lineage>
</organism>
<keyword evidence="2" id="KW-1133">Transmembrane helix</keyword>
<evidence type="ECO:0000313" key="4">
    <source>
        <dbReference type="EMBL" id="CDY61329.1"/>
    </source>
</evidence>
<dbReference type="GO" id="GO:0042393">
    <property type="term" value="F:histone binding"/>
    <property type="evidence" value="ECO:0000318"/>
    <property type="project" value="GO_Central"/>
</dbReference>
<dbReference type="GO" id="GO:0003924">
    <property type="term" value="F:GTPase activity"/>
    <property type="evidence" value="ECO:0007669"/>
    <property type="project" value="InterPro"/>
</dbReference>
<sequence>MARTQKNKATAHHLGLLKAKLAKLRRDLLAPPTKGGDAAAGEGFDVTKSGDSRVGLVGFPSLGKSTLLNKLTGTFSEVSTSSLEAFPSLFVFLSMLELLHVLAIFFLRVASYEFTTLTCIPGVITYLLPYLLGQSVPLDLGTLKSKLRESCYTSPLEFAEDKWRPLETQFESLNRRQQQRPVSTKTRCVEPLPLQDPIVENRTLERAESMTNPVEPAALTVPFEKREEEEEACGKRDLAFDEKQRLSEDLQDLPFNKLEAVLYRYVTEYKESLRDAESVHNSTLMTLLSCLQNTLVTSPESPIVTKSVRQAVNDGGSSSSKSSNSGSGSCSSDSDSDRQLRAGI</sequence>
<dbReference type="InterPro" id="IPR045001">
    <property type="entry name" value="DRG"/>
</dbReference>
<dbReference type="GO" id="GO:0006357">
    <property type="term" value="P:regulation of transcription by RNA polymerase II"/>
    <property type="evidence" value="ECO:0000318"/>
    <property type="project" value="GO_Central"/>
</dbReference>
<dbReference type="GO" id="GO:0005634">
    <property type="term" value="C:nucleus"/>
    <property type="evidence" value="ECO:0000318"/>
    <property type="project" value="GO_Central"/>
</dbReference>
<evidence type="ECO:0000313" key="5">
    <source>
        <dbReference type="Proteomes" id="UP000028999"/>
    </source>
</evidence>
<dbReference type="STRING" id="3708.A0A078J808"/>
<proteinExistence type="predicted"/>
<feature type="compositionally biased region" description="Low complexity" evidence="1">
    <location>
        <begin position="314"/>
        <end position="333"/>
    </location>
</feature>
<dbReference type="GO" id="GO:0005525">
    <property type="term" value="F:GTP binding"/>
    <property type="evidence" value="ECO:0007669"/>
    <property type="project" value="InterPro"/>
</dbReference>
<feature type="region of interest" description="Disordered" evidence="1">
    <location>
        <begin position="304"/>
        <end position="344"/>
    </location>
</feature>
<feature type="compositionally biased region" description="Basic and acidic residues" evidence="1">
    <location>
        <begin position="335"/>
        <end position="344"/>
    </location>
</feature>
<dbReference type="AlphaFoldDB" id="A0A078J808"/>
<dbReference type="Gramene" id="CDY61329">
    <property type="protein sequence ID" value="CDY61329"/>
    <property type="gene ID" value="GSBRNA2T00033723001"/>
</dbReference>
<dbReference type="PaxDb" id="3708-A0A078J808"/>
<dbReference type="GO" id="GO:0004674">
    <property type="term" value="F:protein serine/threonine kinase activity"/>
    <property type="evidence" value="ECO:0000318"/>
    <property type="project" value="GO_Central"/>
</dbReference>
<feature type="transmembrane region" description="Helical" evidence="2">
    <location>
        <begin position="85"/>
        <end position="107"/>
    </location>
</feature>
<reference evidence="4 5" key="1">
    <citation type="journal article" date="2014" name="Science">
        <title>Plant genetics. Early allopolyploid evolution in the post-Neolithic Brassica napus oilseed genome.</title>
        <authorList>
            <person name="Chalhoub B."/>
            <person name="Denoeud F."/>
            <person name="Liu S."/>
            <person name="Parkin I.A."/>
            <person name="Tang H."/>
            <person name="Wang X."/>
            <person name="Chiquet J."/>
            <person name="Belcram H."/>
            <person name="Tong C."/>
            <person name="Samans B."/>
            <person name="Correa M."/>
            <person name="Da Silva C."/>
            <person name="Just J."/>
            <person name="Falentin C."/>
            <person name="Koh C.S."/>
            <person name="Le Clainche I."/>
            <person name="Bernard M."/>
            <person name="Bento P."/>
            <person name="Noel B."/>
            <person name="Labadie K."/>
            <person name="Alberti A."/>
            <person name="Charles M."/>
            <person name="Arnaud D."/>
            <person name="Guo H."/>
            <person name="Daviaud C."/>
            <person name="Alamery S."/>
            <person name="Jabbari K."/>
            <person name="Zhao M."/>
            <person name="Edger P.P."/>
            <person name="Chelaifa H."/>
            <person name="Tack D."/>
            <person name="Lassalle G."/>
            <person name="Mestiri I."/>
            <person name="Schnel N."/>
            <person name="Le Paslier M.C."/>
            <person name="Fan G."/>
            <person name="Renault V."/>
            <person name="Bayer P.E."/>
            <person name="Golicz A.A."/>
            <person name="Manoli S."/>
            <person name="Lee T.H."/>
            <person name="Thi V.H."/>
            <person name="Chalabi S."/>
            <person name="Hu Q."/>
            <person name="Fan C."/>
            <person name="Tollenaere R."/>
            <person name="Lu Y."/>
            <person name="Battail C."/>
            <person name="Shen J."/>
            <person name="Sidebottom C.H."/>
            <person name="Wang X."/>
            <person name="Canaguier A."/>
            <person name="Chauveau A."/>
            <person name="Berard A."/>
            <person name="Deniot G."/>
            <person name="Guan M."/>
            <person name="Liu Z."/>
            <person name="Sun F."/>
            <person name="Lim Y.P."/>
            <person name="Lyons E."/>
            <person name="Town C.D."/>
            <person name="Bancroft I."/>
            <person name="Wang X."/>
            <person name="Meng J."/>
            <person name="Ma J."/>
            <person name="Pires J.C."/>
            <person name="King G.J."/>
            <person name="Brunel D."/>
            <person name="Delourme R."/>
            <person name="Renard M."/>
            <person name="Aury J.M."/>
            <person name="Adams K.L."/>
            <person name="Batley J."/>
            <person name="Snowdon R.J."/>
            <person name="Tost J."/>
            <person name="Edwards D."/>
            <person name="Zhou Y."/>
            <person name="Hua W."/>
            <person name="Sharpe A.G."/>
            <person name="Paterson A.H."/>
            <person name="Guan C."/>
            <person name="Wincker P."/>
        </authorList>
    </citation>
    <scope>NUCLEOTIDE SEQUENCE [LARGE SCALE GENOMIC DNA]</scope>
    <source>
        <strain evidence="5">cv. Darmor-bzh</strain>
    </source>
</reference>
<evidence type="ECO:0000256" key="1">
    <source>
        <dbReference type="SAM" id="MobiDB-lite"/>
    </source>
</evidence>
<dbReference type="SUPFAM" id="SSF52540">
    <property type="entry name" value="P-loop containing nucleoside triphosphate hydrolases"/>
    <property type="match status" value="1"/>
</dbReference>
<keyword evidence="2" id="KW-0812">Transmembrane</keyword>
<dbReference type="Proteomes" id="UP000028999">
    <property type="component" value="Unassembled WGS sequence"/>
</dbReference>
<dbReference type="PANTHER" id="PTHR43127">
    <property type="entry name" value="DEVELOPMENTALLY-REGULATED GTP-BINDING PROTEIN 2"/>
    <property type="match status" value="1"/>
</dbReference>
<evidence type="ECO:0000256" key="2">
    <source>
        <dbReference type="SAM" id="Phobius"/>
    </source>
</evidence>
<gene>
    <name evidence="4" type="primary">BnaC06g43280D</name>
    <name evidence="4" type="ORF">GSBRNA2T00033723001</name>
</gene>
<dbReference type="GO" id="GO:0000785">
    <property type="term" value="C:chromatin"/>
    <property type="evidence" value="ECO:0000318"/>
    <property type="project" value="GO_Central"/>
</dbReference>
<dbReference type="EMBL" id="LK033985">
    <property type="protein sequence ID" value="CDY61329.1"/>
    <property type="molecule type" value="Genomic_DNA"/>
</dbReference>
<dbReference type="InterPro" id="IPR027417">
    <property type="entry name" value="P-loop_NTPase"/>
</dbReference>
<protein>
    <submittedName>
        <fullName evidence="4">BnaC06g43280D protein</fullName>
    </submittedName>
</protein>